<evidence type="ECO:0000313" key="4">
    <source>
        <dbReference type="Proteomes" id="UP000001593"/>
    </source>
</evidence>
<proteinExistence type="predicted"/>
<organism evidence="3 4">
    <name type="scientific">Nematostella vectensis</name>
    <name type="common">Starlet sea anemone</name>
    <dbReference type="NCBI Taxonomy" id="45351"/>
    <lineage>
        <taxon>Eukaryota</taxon>
        <taxon>Metazoa</taxon>
        <taxon>Cnidaria</taxon>
        <taxon>Anthozoa</taxon>
        <taxon>Hexacorallia</taxon>
        <taxon>Actiniaria</taxon>
        <taxon>Edwardsiidae</taxon>
        <taxon>Nematostella</taxon>
    </lineage>
</organism>
<dbReference type="HOGENOM" id="CLU_032017_2_1_1"/>
<name>A7SAB7_NEMVE</name>
<keyword evidence="1" id="KW-0677">Repeat</keyword>
<dbReference type="OrthoDB" id="423343at2759"/>
<gene>
    <name evidence="3" type="ORF">NEMVEDRAFT_v1g209191</name>
</gene>
<feature type="region of interest" description="Disordered" evidence="2">
    <location>
        <begin position="1"/>
        <end position="35"/>
    </location>
</feature>
<dbReference type="KEGG" id="nve:5510994"/>
<feature type="compositionally biased region" description="Basic and acidic residues" evidence="2">
    <location>
        <begin position="18"/>
        <end position="29"/>
    </location>
</feature>
<dbReference type="EMBL" id="DS469608">
    <property type="protein sequence ID" value="EDO39343.1"/>
    <property type="molecule type" value="Genomic_DNA"/>
</dbReference>
<evidence type="ECO:0008006" key="5">
    <source>
        <dbReference type="Google" id="ProtNLM"/>
    </source>
</evidence>
<dbReference type="FunFam" id="2.20.110.10:FF:000002">
    <property type="entry name" value="Phosphatidylinositol 4-phosphate 5-kinase 8"/>
    <property type="match status" value="1"/>
</dbReference>
<dbReference type="Proteomes" id="UP000001593">
    <property type="component" value="Unassembled WGS sequence"/>
</dbReference>
<evidence type="ECO:0000313" key="3">
    <source>
        <dbReference type="EMBL" id="EDO39343.1"/>
    </source>
</evidence>
<dbReference type="Pfam" id="PF02493">
    <property type="entry name" value="MORN"/>
    <property type="match status" value="7"/>
</dbReference>
<reference evidence="3 4" key="1">
    <citation type="journal article" date="2007" name="Science">
        <title>Sea anemone genome reveals ancestral eumetazoan gene repertoire and genomic organization.</title>
        <authorList>
            <person name="Putnam N.H."/>
            <person name="Srivastava M."/>
            <person name="Hellsten U."/>
            <person name="Dirks B."/>
            <person name="Chapman J."/>
            <person name="Salamov A."/>
            <person name="Terry A."/>
            <person name="Shapiro H."/>
            <person name="Lindquist E."/>
            <person name="Kapitonov V.V."/>
            <person name="Jurka J."/>
            <person name="Genikhovich G."/>
            <person name="Grigoriev I.V."/>
            <person name="Lucas S.M."/>
            <person name="Steele R.E."/>
            <person name="Finnerty J.R."/>
            <person name="Technau U."/>
            <person name="Martindale M.Q."/>
            <person name="Rokhsar D.S."/>
        </authorList>
    </citation>
    <scope>NUCLEOTIDE SEQUENCE [LARGE SCALE GENOMIC DNA]</scope>
    <source>
        <strain evidence="4">CH2 X CH6</strain>
    </source>
</reference>
<dbReference type="OMA" id="GEFYWQQ"/>
<dbReference type="Gene3D" id="2.20.110.10">
    <property type="entry name" value="Histone H3 K4-specific methyltransferase SET7/9 N-terminal domain"/>
    <property type="match status" value="2"/>
</dbReference>
<dbReference type="eggNOG" id="KOG0231">
    <property type="taxonomic scope" value="Eukaryota"/>
</dbReference>
<dbReference type="InParanoid" id="A7SAB7"/>
<evidence type="ECO:0000256" key="2">
    <source>
        <dbReference type="SAM" id="MobiDB-lite"/>
    </source>
</evidence>
<dbReference type="PANTHER" id="PTHR43215">
    <property type="entry name" value="RADIAL SPOKE HEAD 1 HOMOLOG"/>
    <property type="match status" value="1"/>
</dbReference>
<dbReference type="InterPro" id="IPR003409">
    <property type="entry name" value="MORN"/>
</dbReference>
<accession>A7SAB7</accession>
<keyword evidence="4" id="KW-1185">Reference proteome</keyword>
<dbReference type="AlphaFoldDB" id="A7SAB7"/>
<dbReference type="SMART" id="SM00698">
    <property type="entry name" value="MORN"/>
    <property type="match status" value="5"/>
</dbReference>
<dbReference type="PANTHER" id="PTHR43215:SF14">
    <property type="entry name" value="RADIAL SPOKE HEAD 1 HOMOLOG"/>
    <property type="match status" value="1"/>
</dbReference>
<protein>
    <recommendedName>
        <fullName evidence="5">Radial spoke head 1 homolog</fullName>
    </recommendedName>
</protein>
<dbReference type="PhylomeDB" id="A7SAB7"/>
<dbReference type="STRING" id="45351.A7SAB7"/>
<dbReference type="SUPFAM" id="SSF82185">
    <property type="entry name" value="Histone H3 K4-specific methyltransferase SET7/9 N-terminal domain"/>
    <property type="match status" value="1"/>
</dbReference>
<evidence type="ECO:0000256" key="1">
    <source>
        <dbReference type="ARBA" id="ARBA00022737"/>
    </source>
</evidence>
<sequence>MDDSDEELLQNADIGEYEGDRNELGERHGQGKALHGNGDLYTGSYWNGKRHGKGTYIFRKGARYMGFYENNKKNGKGTFTYPDGSRYEGTWSDDERHGVGTYFYTNGDTYEGEWRSNRRHGKGTYTDAHTNVKLEGTWEKGKLNGHCKIIHSDHRFEGVFAENLPTGPGKYVFEKGFIQYGLYHIVEKKQSKYDEEEEPTRTPIWKCVALEATIPV</sequence>